<gene>
    <name evidence="12" type="ORF">BN1211_0089</name>
</gene>
<dbReference type="PRINTS" id="PR00077">
    <property type="entry name" value="GPDHDRGNASE"/>
</dbReference>
<name>A0A0H5BY78_CYBJN</name>
<dbReference type="GO" id="GO:0141152">
    <property type="term" value="F:glycerol-3-phosphate dehydrogenase (NAD+) activity"/>
    <property type="evidence" value="ECO:0007669"/>
    <property type="project" value="UniProtKB-UniRule"/>
</dbReference>
<keyword evidence="3 7" id="KW-0520">NAD</keyword>
<dbReference type="Gene3D" id="1.10.1040.10">
    <property type="entry name" value="N-(1-d-carboxylethyl)-l-norvaline Dehydrogenase, domain 2"/>
    <property type="match status" value="1"/>
</dbReference>
<evidence type="ECO:0000313" key="13">
    <source>
        <dbReference type="Proteomes" id="UP000038830"/>
    </source>
</evidence>
<dbReference type="AlphaFoldDB" id="A0A0H5BY78"/>
<dbReference type="InterPro" id="IPR011128">
    <property type="entry name" value="G3P_DH_NAD-dep_N"/>
</dbReference>
<dbReference type="Gene3D" id="3.40.50.720">
    <property type="entry name" value="NAD(P)-binding Rossmann-like Domain"/>
    <property type="match status" value="1"/>
</dbReference>
<dbReference type="FunFam" id="1.10.1040.10:FF:000004">
    <property type="entry name" value="Glycerol-3-phosphate dehydrogenase [NAD(+)]"/>
    <property type="match status" value="1"/>
</dbReference>
<dbReference type="InterPro" id="IPR017751">
    <property type="entry name" value="G3P_DH_NAD-dep_euk"/>
</dbReference>
<reference evidence="13" key="1">
    <citation type="journal article" date="2015" name="J. Biotechnol.">
        <title>The structure of the Cyberlindnera jadinii genome and its relation to Candida utilis analyzed by the occurrence of single nucleotide polymorphisms.</title>
        <authorList>
            <person name="Rupp O."/>
            <person name="Brinkrolf K."/>
            <person name="Buerth C."/>
            <person name="Kunigo M."/>
            <person name="Schneider J."/>
            <person name="Jaenicke S."/>
            <person name="Goesmann A."/>
            <person name="Puehler A."/>
            <person name="Jaeger K.-E."/>
            <person name="Ernst J.F."/>
        </authorList>
    </citation>
    <scope>NUCLEOTIDE SEQUENCE [LARGE SCALE GENOMIC DNA]</scope>
    <source>
        <strain evidence="13">ATCC 18201 / CBS 1600 / BCRC 20928 / JCM 3617 / NBRC 0987 / NRRL Y-1542</strain>
    </source>
</reference>
<evidence type="ECO:0000259" key="10">
    <source>
        <dbReference type="Pfam" id="PF01210"/>
    </source>
</evidence>
<dbReference type="InterPro" id="IPR006109">
    <property type="entry name" value="G3P_DH_NAD-dep_C"/>
</dbReference>
<dbReference type="GO" id="GO:0005634">
    <property type="term" value="C:nucleus"/>
    <property type="evidence" value="ECO:0007669"/>
    <property type="project" value="TreeGrafter"/>
</dbReference>
<organism evidence="12 13">
    <name type="scientific">Cyberlindnera jadinii (strain ATCC 18201 / CBS 1600 / BCRC 20928 / JCM 3617 / NBRC 0987 / NRRL Y-1542)</name>
    <name type="common">Torula yeast</name>
    <name type="synonym">Candida utilis</name>
    <dbReference type="NCBI Taxonomy" id="983966"/>
    <lineage>
        <taxon>Eukaryota</taxon>
        <taxon>Fungi</taxon>
        <taxon>Dikarya</taxon>
        <taxon>Ascomycota</taxon>
        <taxon>Saccharomycotina</taxon>
        <taxon>Saccharomycetes</taxon>
        <taxon>Phaffomycetales</taxon>
        <taxon>Phaffomycetaceae</taxon>
        <taxon>Cyberlindnera</taxon>
    </lineage>
</organism>
<evidence type="ECO:0000256" key="7">
    <source>
        <dbReference type="PIRSR" id="PIRSR000114-3"/>
    </source>
</evidence>
<dbReference type="Proteomes" id="UP000038830">
    <property type="component" value="Unassembled WGS sequence"/>
</dbReference>
<comment type="catalytic activity">
    <reaction evidence="4 9">
        <text>sn-glycerol 3-phosphate + NAD(+) = dihydroxyacetone phosphate + NADH + H(+)</text>
        <dbReference type="Rhea" id="RHEA:11092"/>
        <dbReference type="ChEBI" id="CHEBI:15378"/>
        <dbReference type="ChEBI" id="CHEBI:57540"/>
        <dbReference type="ChEBI" id="CHEBI:57597"/>
        <dbReference type="ChEBI" id="CHEBI:57642"/>
        <dbReference type="ChEBI" id="CHEBI:57945"/>
        <dbReference type="EC" id="1.1.1.8"/>
    </reaction>
</comment>
<feature type="binding site" evidence="7">
    <location>
        <position position="308"/>
    </location>
    <ligand>
        <name>NAD(+)</name>
        <dbReference type="ChEBI" id="CHEBI:57540"/>
    </ligand>
</feature>
<dbReference type="InterPro" id="IPR006168">
    <property type="entry name" value="G3P_DH_NAD-dep"/>
</dbReference>
<dbReference type="PROSITE" id="PS00957">
    <property type="entry name" value="NAD_G3PDH"/>
    <property type="match status" value="1"/>
</dbReference>
<dbReference type="InterPro" id="IPR036291">
    <property type="entry name" value="NAD(P)-bd_dom_sf"/>
</dbReference>
<dbReference type="SUPFAM" id="SSF51735">
    <property type="entry name" value="NAD(P)-binding Rossmann-fold domains"/>
    <property type="match status" value="1"/>
</dbReference>
<dbReference type="PIRSF" id="PIRSF000114">
    <property type="entry name" value="Glycerol-3-P_dh"/>
    <property type="match status" value="1"/>
</dbReference>
<comment type="similarity">
    <text evidence="1 8">Belongs to the NAD-dependent glycerol-3-phosphate dehydrogenase family.</text>
</comment>
<feature type="binding site" evidence="7">
    <location>
        <begin position="41"/>
        <end position="46"/>
    </location>
    <ligand>
        <name>NAD(+)</name>
        <dbReference type="ChEBI" id="CHEBI:57540"/>
    </ligand>
</feature>
<evidence type="ECO:0000256" key="3">
    <source>
        <dbReference type="ARBA" id="ARBA00023027"/>
    </source>
</evidence>
<evidence type="ECO:0000256" key="8">
    <source>
        <dbReference type="RuleBase" id="RU000437"/>
    </source>
</evidence>
<feature type="binding site" evidence="6">
    <location>
        <begin position="308"/>
        <end position="309"/>
    </location>
    <ligand>
        <name>substrate</name>
    </ligand>
</feature>
<dbReference type="EMBL" id="CDQK01000001">
    <property type="protein sequence ID" value="CEP20286.1"/>
    <property type="molecule type" value="Genomic_DNA"/>
</dbReference>
<feature type="binding site" evidence="7">
    <location>
        <position position="337"/>
    </location>
    <ligand>
        <name>NAD(+)</name>
        <dbReference type="ChEBI" id="CHEBI:57540"/>
    </ligand>
</feature>
<evidence type="ECO:0000256" key="6">
    <source>
        <dbReference type="PIRSR" id="PIRSR000114-2"/>
    </source>
</evidence>
<evidence type="ECO:0000256" key="4">
    <source>
        <dbReference type="ARBA" id="ARBA00048683"/>
    </source>
</evidence>
<dbReference type="GO" id="GO:0005975">
    <property type="term" value="P:carbohydrate metabolic process"/>
    <property type="evidence" value="ECO:0007669"/>
    <property type="project" value="InterPro"/>
</dbReference>
<accession>A0A0H5BY78</accession>
<evidence type="ECO:0000256" key="5">
    <source>
        <dbReference type="PIRSR" id="PIRSR000114-1"/>
    </source>
</evidence>
<feature type="active site" description="Proton acceptor" evidence="5">
    <location>
        <position position="243"/>
    </location>
</feature>
<dbReference type="GO" id="GO:0046168">
    <property type="term" value="P:glycerol-3-phosphate catabolic process"/>
    <property type="evidence" value="ECO:0007669"/>
    <property type="project" value="UniProtKB-UniRule"/>
</dbReference>
<protein>
    <recommendedName>
        <fullName evidence="9">Glycerol-3-phosphate dehydrogenase [NAD(+)]</fullName>
        <ecNumber evidence="9">1.1.1.8</ecNumber>
    </recommendedName>
</protein>
<sequence>MTDMAESESDVSTDVSALPMLSHSVSYTSIQKPPFVVSVIGSGNWGTTVAKIIAENTRENPLLFEQKVRMWVYEEEFEGSNLSDIINTEHVNKKYLPGIKLPDNLVAVPDLLEAVQHSNILIFNIPHQHLEKILSQLRGNIDPRARAISCLKGLRVNLDGVELLPDIIQDALGIHCGVLAGANLAQEVAEQRFSETTVGYPLPADYKPGDVDHTVLYTLFHRPYFHVHVIEDIAGISCAGALKNIIAISVGFVEGLEWGDNAKAAMLRRGLLEMIKFGRKFFPGCLVSSFTEESAGVADLFTTCTGGRNFKLAKIMAQTGKSAHEVEKEILNGQSAQGLITAKEIHELIKNKGCEEEFPLFETTYQILFHGVRIGILPYMLENKWSISKPNYSS</sequence>
<feature type="domain" description="Glycerol-3-phosphate dehydrogenase NAD-dependent N-terminal" evidence="10">
    <location>
        <begin position="37"/>
        <end position="200"/>
    </location>
</feature>
<dbReference type="SUPFAM" id="SSF48179">
    <property type="entry name" value="6-phosphogluconate dehydrogenase C-terminal domain-like"/>
    <property type="match status" value="1"/>
</dbReference>
<dbReference type="GO" id="GO:0051287">
    <property type="term" value="F:NAD binding"/>
    <property type="evidence" value="ECO:0007669"/>
    <property type="project" value="UniProtKB-UniRule"/>
</dbReference>
<dbReference type="Pfam" id="PF07479">
    <property type="entry name" value="NAD_Gly3P_dh_C"/>
    <property type="match status" value="1"/>
</dbReference>
<feature type="binding site" evidence="6">
    <location>
        <position position="152"/>
    </location>
    <ligand>
        <name>substrate</name>
    </ligand>
</feature>
<dbReference type="PANTHER" id="PTHR11728:SF8">
    <property type="entry name" value="GLYCEROL-3-PHOSPHATE DEHYDROGENASE [NAD(+)]-RELATED"/>
    <property type="match status" value="1"/>
</dbReference>
<dbReference type="InterPro" id="IPR013328">
    <property type="entry name" value="6PGD_dom2"/>
</dbReference>
<dbReference type="EC" id="1.1.1.8" evidence="9"/>
<dbReference type="NCBIfam" id="TIGR03376">
    <property type="entry name" value="glycerol3P_DH"/>
    <property type="match status" value="1"/>
</dbReference>
<dbReference type="GO" id="GO:0005829">
    <property type="term" value="C:cytosol"/>
    <property type="evidence" value="ECO:0007669"/>
    <property type="project" value="TreeGrafter"/>
</dbReference>
<evidence type="ECO:0000256" key="2">
    <source>
        <dbReference type="ARBA" id="ARBA00023002"/>
    </source>
</evidence>
<evidence type="ECO:0000256" key="1">
    <source>
        <dbReference type="ARBA" id="ARBA00011009"/>
    </source>
</evidence>
<evidence type="ECO:0000259" key="11">
    <source>
        <dbReference type="Pfam" id="PF07479"/>
    </source>
</evidence>
<dbReference type="GO" id="GO:0042803">
    <property type="term" value="F:protein homodimerization activity"/>
    <property type="evidence" value="ECO:0007669"/>
    <property type="project" value="InterPro"/>
</dbReference>
<dbReference type="InterPro" id="IPR008927">
    <property type="entry name" value="6-PGluconate_DH-like_C_sf"/>
</dbReference>
<proteinExistence type="inferred from homology"/>
<evidence type="ECO:0000256" key="9">
    <source>
        <dbReference type="RuleBase" id="RU361243"/>
    </source>
</evidence>
<feature type="binding site" evidence="7">
    <location>
        <position position="185"/>
    </location>
    <ligand>
        <name>NAD(+)</name>
        <dbReference type="ChEBI" id="CHEBI:57540"/>
    </ligand>
</feature>
<evidence type="ECO:0000313" key="12">
    <source>
        <dbReference type="EMBL" id="CEP20286.1"/>
    </source>
</evidence>
<keyword evidence="2 8" id="KW-0560">Oxidoreductase</keyword>
<dbReference type="Pfam" id="PF01210">
    <property type="entry name" value="NAD_Gly3P_dh_N"/>
    <property type="match status" value="1"/>
</dbReference>
<dbReference type="PANTHER" id="PTHR11728">
    <property type="entry name" value="GLYCEROL-3-PHOSPHATE DEHYDROGENASE"/>
    <property type="match status" value="1"/>
</dbReference>
<feature type="domain" description="Glycerol-3-phosphate dehydrogenase NAD-dependent C-terminal" evidence="11">
    <location>
        <begin position="232"/>
        <end position="373"/>
    </location>
</feature>